<dbReference type="InterPro" id="IPR043554">
    <property type="entry name" value="KINB"/>
</dbReference>
<organism evidence="4 5">
    <name type="scientific">Stylosanthes scabra</name>
    <dbReference type="NCBI Taxonomy" id="79078"/>
    <lineage>
        <taxon>Eukaryota</taxon>
        <taxon>Viridiplantae</taxon>
        <taxon>Streptophyta</taxon>
        <taxon>Embryophyta</taxon>
        <taxon>Tracheophyta</taxon>
        <taxon>Spermatophyta</taxon>
        <taxon>Magnoliopsida</taxon>
        <taxon>eudicotyledons</taxon>
        <taxon>Gunneridae</taxon>
        <taxon>Pentapetalae</taxon>
        <taxon>rosids</taxon>
        <taxon>fabids</taxon>
        <taxon>Fabales</taxon>
        <taxon>Fabaceae</taxon>
        <taxon>Papilionoideae</taxon>
        <taxon>50 kb inversion clade</taxon>
        <taxon>dalbergioids sensu lato</taxon>
        <taxon>Dalbergieae</taxon>
        <taxon>Pterocarpus clade</taxon>
        <taxon>Stylosanthes</taxon>
    </lineage>
</organism>
<sequence length="353" mass="39319">MQDLLFVIKIKIWRGVVNEGGGGNGKVPAALVAVAPMDPMISKLDHLYSQNNNHIPVLVYITAILLFPPTMGNVNVNNNNNAATHSEQEDDDEDEQASSSGTLPTPPAELMGQSPPTSPRATRSPFIFAPQAPVVPLQRPDEMHIPSQSWMQSTSGYEDMYCELGIPTMITWSYGGKEVAVEGSWDGWKSRIRLQRSGKDFTIMKVLPSGVYQYRFIVDGQWRYTLDSPWTQDDAGNAYNILDLQDFVPEDIESISSFEPPQSPDSSYNNLQLSSEDYAKEPPLVPPHLQMTLLNVPVTNMETQPPMSRPQHGVLNHLYMQKRKSTPSVVALGSTHRFLAKYVTVVLYKSLQS</sequence>
<dbReference type="PANTHER" id="PTHR46316:SF2">
    <property type="entry name" value="SNF1-RELATED PROTEIN KINASE REGULATORY SUBUNIT BETA-2"/>
    <property type="match status" value="1"/>
</dbReference>
<feature type="domain" description="Association with the SNF1 complex (ASC)" evidence="3">
    <location>
        <begin position="261"/>
        <end position="351"/>
    </location>
</feature>
<dbReference type="InterPro" id="IPR013783">
    <property type="entry name" value="Ig-like_fold"/>
</dbReference>
<evidence type="ECO:0000256" key="1">
    <source>
        <dbReference type="ARBA" id="ARBA00010926"/>
    </source>
</evidence>
<dbReference type="SUPFAM" id="SSF160219">
    <property type="entry name" value="AMPKBI-like"/>
    <property type="match status" value="1"/>
</dbReference>
<feature type="region of interest" description="Disordered" evidence="2">
    <location>
        <begin position="77"/>
        <end position="124"/>
    </location>
</feature>
<evidence type="ECO:0000313" key="4">
    <source>
        <dbReference type="EMBL" id="MED6121421.1"/>
    </source>
</evidence>
<dbReference type="InterPro" id="IPR014756">
    <property type="entry name" value="Ig_E-set"/>
</dbReference>
<evidence type="ECO:0000313" key="5">
    <source>
        <dbReference type="Proteomes" id="UP001341840"/>
    </source>
</evidence>
<dbReference type="SUPFAM" id="SSF81296">
    <property type="entry name" value="E set domains"/>
    <property type="match status" value="1"/>
</dbReference>
<dbReference type="Gene3D" id="2.60.40.10">
    <property type="entry name" value="Immunoglobulins"/>
    <property type="match status" value="1"/>
</dbReference>
<dbReference type="PANTHER" id="PTHR46316">
    <property type="entry name" value="SNF1-RELATED PROTEIN KINASE REGULATORY SUBUNIT BETA-1"/>
    <property type="match status" value="1"/>
</dbReference>
<dbReference type="InterPro" id="IPR032640">
    <property type="entry name" value="AMPK1_CBM"/>
</dbReference>
<dbReference type="CDD" id="cd02859">
    <property type="entry name" value="E_set_AMPKbeta_like_N"/>
    <property type="match status" value="1"/>
</dbReference>
<dbReference type="Pfam" id="PF16561">
    <property type="entry name" value="AMPK1_CBM"/>
    <property type="match status" value="1"/>
</dbReference>
<evidence type="ECO:0000259" key="3">
    <source>
        <dbReference type="SMART" id="SM01010"/>
    </source>
</evidence>
<dbReference type="InterPro" id="IPR037256">
    <property type="entry name" value="ASC_dom_sf"/>
</dbReference>
<dbReference type="EMBL" id="JASCZI010030332">
    <property type="protein sequence ID" value="MED6121421.1"/>
    <property type="molecule type" value="Genomic_DNA"/>
</dbReference>
<reference evidence="4 5" key="1">
    <citation type="journal article" date="2023" name="Plants (Basel)">
        <title>Bridging the Gap: Combining Genomics and Transcriptomics Approaches to Understand Stylosanthes scabra, an Orphan Legume from the Brazilian Caatinga.</title>
        <authorList>
            <person name="Ferreira-Neto J.R.C."/>
            <person name="da Silva M.D."/>
            <person name="Binneck E."/>
            <person name="de Melo N.F."/>
            <person name="da Silva R.H."/>
            <person name="de Melo A.L.T.M."/>
            <person name="Pandolfi V."/>
            <person name="Bustamante F.O."/>
            <person name="Brasileiro-Vidal A.C."/>
            <person name="Benko-Iseppon A.M."/>
        </authorList>
    </citation>
    <scope>NUCLEOTIDE SEQUENCE [LARGE SCALE GENOMIC DNA]</scope>
    <source>
        <tissue evidence="4">Leaves</tissue>
    </source>
</reference>
<protein>
    <submittedName>
        <fullName evidence="4">SNF1- protein kinase regulatory subunit beta-2, variant 3</fullName>
    </submittedName>
</protein>
<proteinExistence type="inferred from homology"/>
<evidence type="ECO:0000256" key="2">
    <source>
        <dbReference type="SAM" id="MobiDB-lite"/>
    </source>
</evidence>
<dbReference type="InterPro" id="IPR006828">
    <property type="entry name" value="ASC_dom"/>
</dbReference>
<gene>
    <name evidence="4" type="primary">KINB2_3</name>
    <name evidence="4" type="ORF">PIB30_030014</name>
</gene>
<dbReference type="SMART" id="SM01010">
    <property type="entry name" value="AMPKBI"/>
    <property type="match status" value="1"/>
</dbReference>
<comment type="similarity">
    <text evidence="1">Belongs to the 5'-AMP-activated protein kinase beta subunit family.</text>
</comment>
<dbReference type="Pfam" id="PF04739">
    <property type="entry name" value="AMPKBI"/>
    <property type="match status" value="1"/>
</dbReference>
<comment type="caution">
    <text evidence="4">The sequence shown here is derived from an EMBL/GenBank/DDBJ whole genome shotgun (WGS) entry which is preliminary data.</text>
</comment>
<dbReference type="Gene3D" id="6.20.250.60">
    <property type="match status" value="1"/>
</dbReference>
<dbReference type="Proteomes" id="UP001341840">
    <property type="component" value="Unassembled WGS sequence"/>
</dbReference>
<keyword evidence="5" id="KW-1185">Reference proteome</keyword>
<name>A0ABU6RBP2_9FABA</name>
<accession>A0ABU6RBP2</accession>